<evidence type="ECO:0000256" key="7">
    <source>
        <dbReference type="SAM" id="MobiDB-lite"/>
    </source>
</evidence>
<sequence>MAGLLHFLVVASFVWMSLEALQLYLLVRRLNKVQVIQRDGLPRLLLYLIGYGVPFVIVGVSALVYSDGYGATKAGVCWLSQERNFNWALTGPVITVLALNCILFLATLWSLRPTLASMKSDVSQSKDTRLIVFKILAQFVILGCTWILGFYQTNLFFQVLFIVLNSQQGTFLYIVHCLLNKEVREEYIKWLTCSFNKPKERGSVEVSGVGGPAKPSTVNSKGDGETGSVILGLSDRLVSAMISPTEKQTKKVMQTSTVDLSLLAIGPGSHEKKRVPLSTKGQAMDINLQALANANNGSAAAALMTLTGMEILLSHQYFETENRTEMYSDVFTVVLPSVNNTNLTEPVNFTIQHKKKVPESGIVTCVFWEDKGNNREDQQENEGGKEGETMRWSVEGCWVAYSDENYTVCSCSHLSTFALIMQIGEPPPENPFLDWLNRMCVMVGLFFFALAVFTFLLCSWNPKINHTARLHLCLSLGLSHLLLLWNDRYLEHELACTVMAGLLHFLVVASFVWMSLEALQLYLLVRRLNKVQVIQRDGLPRLLLYLIGYGVPFVIVGISALVYSDGYGATEAGVLRPTLANMKSDVSQSKDTRLIVFKILAQFVILGCTWILGFYQTNLFFQVLFIVLNSQQGTFLFIVHCLLNKEKDAPSVSEDLDKPEEDSDKRKKDDES</sequence>
<keyword evidence="3 8" id="KW-1133">Transmembrane helix</keyword>
<organism evidence="11 12">
    <name type="scientific">Lates calcarifer</name>
    <name type="common">Barramundi</name>
    <name type="synonym">Holocentrus calcarifer</name>
    <dbReference type="NCBI Taxonomy" id="8187"/>
    <lineage>
        <taxon>Eukaryota</taxon>
        <taxon>Metazoa</taxon>
        <taxon>Chordata</taxon>
        <taxon>Craniata</taxon>
        <taxon>Vertebrata</taxon>
        <taxon>Euteleostomi</taxon>
        <taxon>Actinopterygii</taxon>
        <taxon>Neopterygii</taxon>
        <taxon>Teleostei</taxon>
        <taxon>Neoteleostei</taxon>
        <taxon>Acanthomorphata</taxon>
        <taxon>Carangaria</taxon>
        <taxon>Carangaria incertae sedis</taxon>
        <taxon>Centropomidae</taxon>
        <taxon>Lates</taxon>
    </lineage>
</organism>
<dbReference type="GO" id="GO:0007166">
    <property type="term" value="P:cell surface receptor signaling pathway"/>
    <property type="evidence" value="ECO:0007669"/>
    <property type="project" value="InterPro"/>
</dbReference>
<name>A0AAJ8BDZ1_LATCA</name>
<evidence type="ECO:0000259" key="9">
    <source>
        <dbReference type="PROSITE" id="PS50221"/>
    </source>
</evidence>
<keyword evidence="2 8" id="KW-0812">Transmembrane</keyword>
<dbReference type="GO" id="GO:0005886">
    <property type="term" value="C:plasma membrane"/>
    <property type="evidence" value="ECO:0007669"/>
    <property type="project" value="TreeGrafter"/>
</dbReference>
<evidence type="ECO:0000256" key="3">
    <source>
        <dbReference type="ARBA" id="ARBA00022989"/>
    </source>
</evidence>
<dbReference type="KEGG" id="lcf:108879161"/>
<feature type="transmembrane region" description="Helical" evidence="8">
    <location>
        <begin position="468"/>
        <end position="486"/>
    </location>
</feature>
<evidence type="ECO:0000256" key="1">
    <source>
        <dbReference type="ARBA" id="ARBA00004141"/>
    </source>
</evidence>
<feature type="region of interest" description="Disordered" evidence="7">
    <location>
        <begin position="649"/>
        <end position="672"/>
    </location>
</feature>
<dbReference type="SMART" id="SM00303">
    <property type="entry name" value="GPS"/>
    <property type="match status" value="1"/>
</dbReference>
<dbReference type="InterPro" id="IPR057244">
    <property type="entry name" value="GAIN_B"/>
</dbReference>
<feature type="transmembrane region" description="Helical" evidence="8">
    <location>
        <begin position="498"/>
        <end position="522"/>
    </location>
</feature>
<feature type="transmembrane region" description="Helical" evidence="8">
    <location>
        <begin position="542"/>
        <end position="563"/>
    </location>
</feature>
<keyword evidence="4 8" id="KW-0472">Membrane</keyword>
<feature type="transmembrane region" description="Helical" evidence="8">
    <location>
        <begin position="594"/>
        <end position="613"/>
    </location>
</feature>
<dbReference type="RefSeq" id="XP_050930024.1">
    <property type="nucleotide sequence ID" value="XM_051074067.1"/>
</dbReference>
<dbReference type="Proteomes" id="UP000694890">
    <property type="component" value="Linkage group LG11"/>
</dbReference>
<feature type="domain" description="G-protein coupled receptors family 2 profile 2" evidence="10">
    <location>
        <begin position="1"/>
        <end position="180"/>
    </location>
</feature>
<dbReference type="PANTHER" id="PTHR12011:SF469">
    <property type="entry name" value="ADHESION G PROTEIN-COUPLED RECEPTOR E1-RELATED"/>
    <property type="match status" value="1"/>
</dbReference>
<feature type="transmembrane region" description="Helical" evidence="8">
    <location>
        <begin position="440"/>
        <end position="462"/>
    </location>
</feature>
<feature type="region of interest" description="Disordered" evidence="7">
    <location>
        <begin position="204"/>
        <end position="223"/>
    </location>
</feature>
<dbReference type="PRINTS" id="PR01128">
    <property type="entry name" value="EMR1HORMONER"/>
</dbReference>
<reference evidence="12" key="1">
    <citation type="submission" date="2025-08" db="UniProtKB">
        <authorList>
            <consortium name="RefSeq"/>
        </authorList>
    </citation>
    <scope>IDENTIFICATION</scope>
    <source>
        <tissue evidence="12">Brain</tissue>
    </source>
</reference>
<keyword evidence="6" id="KW-0325">Glycoprotein</keyword>
<keyword evidence="5" id="KW-1015">Disulfide bond</keyword>
<dbReference type="Gene3D" id="1.20.1070.10">
    <property type="entry name" value="Rhodopsin 7-helix transmembrane proteins"/>
    <property type="match status" value="3"/>
</dbReference>
<dbReference type="InterPro" id="IPR046338">
    <property type="entry name" value="GAIN_dom_sf"/>
</dbReference>
<feature type="transmembrane region" description="Helical" evidence="8">
    <location>
        <begin position="85"/>
        <end position="109"/>
    </location>
</feature>
<proteinExistence type="predicted"/>
<dbReference type="Gene3D" id="2.60.220.50">
    <property type="match status" value="1"/>
</dbReference>
<dbReference type="PROSITE" id="PS50221">
    <property type="entry name" value="GAIN_B"/>
    <property type="match status" value="1"/>
</dbReference>
<dbReference type="SUPFAM" id="SSF81321">
    <property type="entry name" value="Family A G protein-coupled receptor-like"/>
    <property type="match status" value="1"/>
</dbReference>
<protein>
    <submittedName>
        <fullName evidence="12">Adhesion G protein-coupled receptor E2-like</fullName>
    </submittedName>
</protein>
<evidence type="ECO:0000313" key="12">
    <source>
        <dbReference type="RefSeq" id="XP_050930024.1"/>
    </source>
</evidence>
<evidence type="ECO:0000256" key="6">
    <source>
        <dbReference type="ARBA" id="ARBA00023180"/>
    </source>
</evidence>
<dbReference type="InterPro" id="IPR017981">
    <property type="entry name" value="GPCR_2-like_7TM"/>
</dbReference>
<comment type="subcellular location">
    <subcellularLocation>
        <location evidence="1">Membrane</location>
        <topology evidence="1">Multi-pass membrane protein</topology>
    </subcellularLocation>
</comment>
<evidence type="ECO:0000259" key="10">
    <source>
        <dbReference type="PROSITE" id="PS50261"/>
    </source>
</evidence>
<evidence type="ECO:0000256" key="5">
    <source>
        <dbReference type="ARBA" id="ARBA00023157"/>
    </source>
</evidence>
<feature type="compositionally biased region" description="Basic and acidic residues" evidence="7">
    <location>
        <begin position="663"/>
        <end position="672"/>
    </location>
</feature>
<dbReference type="GO" id="GO:0007189">
    <property type="term" value="P:adenylate cyclase-activating G protein-coupled receptor signaling pathway"/>
    <property type="evidence" value="ECO:0007669"/>
    <property type="project" value="TreeGrafter"/>
</dbReference>
<dbReference type="InterPro" id="IPR000832">
    <property type="entry name" value="GPCR_2_secretin-like"/>
</dbReference>
<feature type="transmembrane region" description="Helical" evidence="8">
    <location>
        <begin position="130"/>
        <end position="149"/>
    </location>
</feature>
<dbReference type="PROSITE" id="PS50261">
    <property type="entry name" value="G_PROTEIN_RECEP_F2_4"/>
    <property type="match status" value="2"/>
</dbReference>
<accession>A0AAJ8BDZ1</accession>
<dbReference type="Pfam" id="PF01825">
    <property type="entry name" value="GPS"/>
    <property type="match status" value="1"/>
</dbReference>
<dbReference type="PRINTS" id="PR00249">
    <property type="entry name" value="GPCRSECRETIN"/>
</dbReference>
<feature type="transmembrane region" description="Helical" evidence="8">
    <location>
        <begin position="619"/>
        <end position="643"/>
    </location>
</feature>
<dbReference type="PANTHER" id="PTHR12011">
    <property type="entry name" value="ADHESION G-PROTEIN COUPLED RECEPTOR"/>
    <property type="match status" value="1"/>
</dbReference>
<feature type="domain" description="GAIN-B" evidence="9">
    <location>
        <begin position="261"/>
        <end position="427"/>
    </location>
</feature>
<dbReference type="AlphaFoldDB" id="A0AAJ8BDZ1"/>
<dbReference type="GO" id="GO:0004930">
    <property type="term" value="F:G protein-coupled receptor activity"/>
    <property type="evidence" value="ECO:0007669"/>
    <property type="project" value="InterPro"/>
</dbReference>
<dbReference type="Pfam" id="PF00002">
    <property type="entry name" value="7tm_2"/>
    <property type="match status" value="2"/>
</dbReference>
<evidence type="ECO:0000256" key="2">
    <source>
        <dbReference type="ARBA" id="ARBA00022692"/>
    </source>
</evidence>
<dbReference type="InterPro" id="IPR000203">
    <property type="entry name" value="GPS"/>
</dbReference>
<feature type="transmembrane region" description="Helical" evidence="8">
    <location>
        <begin position="6"/>
        <end position="25"/>
    </location>
</feature>
<evidence type="ECO:0000256" key="4">
    <source>
        <dbReference type="ARBA" id="ARBA00023136"/>
    </source>
</evidence>
<gene>
    <name evidence="12" type="primary">LOC108879161</name>
</gene>
<dbReference type="GeneID" id="108879161"/>
<evidence type="ECO:0000256" key="8">
    <source>
        <dbReference type="SAM" id="Phobius"/>
    </source>
</evidence>
<feature type="domain" description="G-protein coupled receptors family 2 profile 2" evidence="10">
    <location>
        <begin position="433"/>
        <end position="562"/>
    </location>
</feature>
<feature type="transmembrane region" description="Helical" evidence="8">
    <location>
        <begin position="45"/>
        <end position="65"/>
    </location>
</feature>
<dbReference type="InterPro" id="IPR001740">
    <property type="entry name" value="GPCR_2_EMR1-like_rcpt"/>
</dbReference>
<evidence type="ECO:0000313" key="11">
    <source>
        <dbReference type="Proteomes" id="UP000694890"/>
    </source>
</evidence>